<dbReference type="EMBL" id="MCFA01000024">
    <property type="protein sequence ID" value="ORY15579.1"/>
    <property type="molecule type" value="Genomic_DNA"/>
</dbReference>
<evidence type="ECO:0000313" key="4">
    <source>
        <dbReference type="EMBL" id="ORY15579.1"/>
    </source>
</evidence>
<reference evidence="4 5" key="1">
    <citation type="submission" date="2016-07" db="EMBL/GenBank/DDBJ databases">
        <title>Pervasive Adenine N6-methylation of Active Genes in Fungi.</title>
        <authorList>
            <consortium name="DOE Joint Genome Institute"/>
            <person name="Mondo S.J."/>
            <person name="Dannebaum R.O."/>
            <person name="Kuo R.C."/>
            <person name="Labutti K."/>
            <person name="Haridas S."/>
            <person name="Kuo A."/>
            <person name="Salamov A."/>
            <person name="Ahrendt S.R."/>
            <person name="Lipzen A."/>
            <person name="Sullivan W."/>
            <person name="Andreopoulos W.B."/>
            <person name="Clum A."/>
            <person name="Lindquist E."/>
            <person name="Daum C."/>
            <person name="Ramamoorthy G.K."/>
            <person name="Gryganskyi A."/>
            <person name="Culley D."/>
            <person name="Magnuson J.K."/>
            <person name="James T.Y."/>
            <person name="O'Malley M.A."/>
            <person name="Stajich J.E."/>
            <person name="Spatafora J.W."/>
            <person name="Visel A."/>
            <person name="Grigoriev I.V."/>
        </authorList>
    </citation>
    <scope>NUCLEOTIDE SEQUENCE [LARGE SCALE GENOMIC DNA]</scope>
    <source>
        <strain evidence="4 5">CBS 115471</strain>
    </source>
</reference>
<evidence type="ECO:0000259" key="3">
    <source>
        <dbReference type="Pfam" id="PF24883"/>
    </source>
</evidence>
<dbReference type="InterPro" id="IPR002110">
    <property type="entry name" value="Ankyrin_rpt"/>
</dbReference>
<dbReference type="InterPro" id="IPR027417">
    <property type="entry name" value="P-loop_NTPase"/>
</dbReference>
<dbReference type="Gene3D" id="1.25.40.20">
    <property type="entry name" value="Ankyrin repeat-containing domain"/>
    <property type="match status" value="1"/>
</dbReference>
<dbReference type="Pfam" id="PF24883">
    <property type="entry name" value="NPHP3_N"/>
    <property type="match status" value="1"/>
</dbReference>
<dbReference type="SUPFAM" id="SSF48403">
    <property type="entry name" value="Ankyrin repeat"/>
    <property type="match status" value="1"/>
</dbReference>
<name>A0A1Y1ZZ97_9PLEO</name>
<evidence type="ECO:0000256" key="2">
    <source>
        <dbReference type="PROSITE-ProRule" id="PRU00023"/>
    </source>
</evidence>
<protein>
    <recommendedName>
        <fullName evidence="3">Nephrocystin 3-like N-terminal domain-containing protein</fullName>
    </recommendedName>
</protein>
<dbReference type="SMART" id="SM00248">
    <property type="entry name" value="ANK"/>
    <property type="match status" value="4"/>
</dbReference>
<dbReference type="PANTHER" id="PTHR10039:SF5">
    <property type="entry name" value="NACHT DOMAIN-CONTAINING PROTEIN"/>
    <property type="match status" value="1"/>
</dbReference>
<evidence type="ECO:0000256" key="1">
    <source>
        <dbReference type="ARBA" id="ARBA00022737"/>
    </source>
</evidence>
<feature type="repeat" description="ANK" evidence="2">
    <location>
        <begin position="976"/>
        <end position="1009"/>
    </location>
</feature>
<gene>
    <name evidence="4" type="ORF">BCR34DRAFT_584980</name>
</gene>
<dbReference type="Proteomes" id="UP000193144">
    <property type="component" value="Unassembled WGS sequence"/>
</dbReference>
<dbReference type="AlphaFoldDB" id="A0A1Y1ZZ97"/>
<keyword evidence="5" id="KW-1185">Reference proteome</keyword>
<proteinExistence type="predicted"/>
<dbReference type="OrthoDB" id="194358at2759"/>
<dbReference type="PANTHER" id="PTHR10039">
    <property type="entry name" value="AMELOGENIN"/>
    <property type="match status" value="1"/>
</dbReference>
<dbReference type="SUPFAM" id="SSF53474">
    <property type="entry name" value="alpha/beta-Hydrolases"/>
    <property type="match status" value="1"/>
</dbReference>
<organism evidence="4 5">
    <name type="scientific">Clohesyomyces aquaticus</name>
    <dbReference type="NCBI Taxonomy" id="1231657"/>
    <lineage>
        <taxon>Eukaryota</taxon>
        <taxon>Fungi</taxon>
        <taxon>Dikarya</taxon>
        <taxon>Ascomycota</taxon>
        <taxon>Pezizomycotina</taxon>
        <taxon>Dothideomycetes</taxon>
        <taxon>Pleosporomycetidae</taxon>
        <taxon>Pleosporales</taxon>
        <taxon>Lindgomycetaceae</taxon>
        <taxon>Clohesyomyces</taxon>
    </lineage>
</organism>
<feature type="domain" description="Nephrocystin 3-like N-terminal" evidence="3">
    <location>
        <begin position="329"/>
        <end position="503"/>
    </location>
</feature>
<dbReference type="PROSITE" id="PS50297">
    <property type="entry name" value="ANK_REP_REGION"/>
    <property type="match status" value="2"/>
</dbReference>
<dbReference type="InterPro" id="IPR029058">
    <property type="entry name" value="AB_hydrolase_fold"/>
</dbReference>
<dbReference type="Gene3D" id="3.40.50.300">
    <property type="entry name" value="P-loop containing nucleotide triphosphate hydrolases"/>
    <property type="match status" value="1"/>
</dbReference>
<dbReference type="PROSITE" id="PS50088">
    <property type="entry name" value="ANK_REPEAT"/>
    <property type="match status" value="2"/>
</dbReference>
<dbReference type="Pfam" id="PF12796">
    <property type="entry name" value="Ank_2"/>
    <property type="match status" value="1"/>
</dbReference>
<sequence length="1087" mass="122641">MTLLLRHPERTWTHKRGDAKPRLERSHEAIEPPLKIRRLHLFSKPHQEDLRHTVYWPRDLLPDVVPAARVLTYGYDTHIRHKLGPPPSQNTVYDIAWDFLVAIEASRQVDPTRPIIFVVHSLGGIVVEEMLRRSSLCSPRQAHLHHVFESTTGVIFFGTPHGGADPRGFIQRVAEKAIKAAGFCVNEQVVNTLLPSAERLRELRDEFGPMAQEQKWTIHSFQEQLGVALLSGVKVVDDTSSYLNLPSIEISEHIGRNHMDMCRFTGPNDIEFKKVASVLHRMTELLPEQNDLDRNASLSTEQTHSLLDSLRFDQIDARQMTIKNAHAKTCKWLLKDEQYVNWLDPFKTSEHHGFLWIKGKPGTGKSTLIKFALASARKTMKDKTVVSFFFNARGESLEKSTLGTYRSLLLQLLEKIPTLQRVFNSLPISTSSINSNHHWSVESLKPLLEEAIMGLKKHSVVCFIDALDECKERQIRDMISFFERIGELTLSAGIKFQVCFSSRHYPNITIRNGLSLVLEGQEGHNQDMVNYISSELKIGHSKVAGQIRVDIQEKASGVFMWVVLVVEILNKEFDSGRVHALRKRLREIPADLHELFRDILTRDSRNREDLILCCQWILFASHPLTPEQLYFAILSGVEVDALSKWDPGEVTPATIKSFILDSSKGLAEVTKSKVPTVQFIHESVKDFLLKDNGLATLWPDLGSNFEGQSHDRLKHCCLVYMKAYHRDQPTIYEMSLMAEIDLEAYRATTTAAYPFLEYAVRNVLYHADVAAGKGVTESVFLRRFPVQTWSYLDYLLEKARIRRHTPRVSLLYLLSEFNMANLLKTHSHFPSCFEEGDERYRYPIIAALAVGSHDAGRTLVQAQMGVINPGSLTYKWCSQYVQGDISGIKVSREFRLTSKEPSYIVSRLVENGDIVLVALALETLNFKINEPLARAGGPYTSTMYTTLSIAALRGSADMVELLLTSQHVDVNSKNSDGTTPLFIAAKNGYDAVVALLLLDAEIDVDTKDEDNKTPLFWAAQNGHAHVVERLLATGRVDVNARNMDNRPIISAAAGNYAVFKLLCDTGKVNIDARDDLSNTPLAWAAAP</sequence>
<dbReference type="InterPro" id="IPR036770">
    <property type="entry name" value="Ankyrin_rpt-contain_sf"/>
</dbReference>
<keyword evidence="2" id="KW-0040">ANK repeat</keyword>
<comment type="caution">
    <text evidence="4">The sequence shown here is derived from an EMBL/GenBank/DDBJ whole genome shotgun (WGS) entry which is preliminary data.</text>
</comment>
<dbReference type="Gene3D" id="3.40.50.1820">
    <property type="entry name" value="alpha/beta hydrolase"/>
    <property type="match status" value="1"/>
</dbReference>
<accession>A0A1Y1ZZ97</accession>
<evidence type="ECO:0000313" key="5">
    <source>
        <dbReference type="Proteomes" id="UP000193144"/>
    </source>
</evidence>
<dbReference type="SUPFAM" id="SSF52540">
    <property type="entry name" value="P-loop containing nucleoside triphosphate hydrolases"/>
    <property type="match status" value="1"/>
</dbReference>
<dbReference type="STRING" id="1231657.A0A1Y1ZZ97"/>
<feature type="repeat" description="ANK" evidence="2">
    <location>
        <begin position="1010"/>
        <end position="1043"/>
    </location>
</feature>
<dbReference type="InterPro" id="IPR056884">
    <property type="entry name" value="NPHP3-like_N"/>
</dbReference>
<keyword evidence="1" id="KW-0677">Repeat</keyword>